<gene>
    <name evidence="3" type="ORF">CVLEPA_LOCUS5212</name>
</gene>
<evidence type="ECO:0000256" key="2">
    <source>
        <dbReference type="RuleBase" id="RU000461"/>
    </source>
</evidence>
<dbReference type="Pfam" id="PF00067">
    <property type="entry name" value="p450"/>
    <property type="match status" value="1"/>
</dbReference>
<comment type="caution">
    <text evidence="3">The sequence shown here is derived from an EMBL/GenBank/DDBJ whole genome shotgun (WGS) entry which is preliminary data.</text>
</comment>
<reference evidence="3 4" key="1">
    <citation type="submission" date="2024-02" db="EMBL/GenBank/DDBJ databases">
        <authorList>
            <person name="Daric V."/>
            <person name="Darras S."/>
        </authorList>
    </citation>
    <scope>NUCLEOTIDE SEQUENCE [LARGE SCALE GENOMIC DNA]</scope>
</reference>
<keyword evidence="2" id="KW-0503">Monooxygenase</keyword>
<accession>A0ABP0FBF5</accession>
<dbReference type="PROSITE" id="PS00086">
    <property type="entry name" value="CYTOCHROME_P450"/>
    <property type="match status" value="1"/>
</dbReference>
<evidence type="ECO:0000313" key="4">
    <source>
        <dbReference type="Proteomes" id="UP001642483"/>
    </source>
</evidence>
<keyword evidence="4" id="KW-1185">Reference proteome</keyword>
<proteinExistence type="inferred from homology"/>
<organism evidence="3 4">
    <name type="scientific">Clavelina lepadiformis</name>
    <name type="common">Light-bulb sea squirt</name>
    <name type="synonym">Ascidia lepadiformis</name>
    <dbReference type="NCBI Taxonomy" id="159417"/>
    <lineage>
        <taxon>Eukaryota</taxon>
        <taxon>Metazoa</taxon>
        <taxon>Chordata</taxon>
        <taxon>Tunicata</taxon>
        <taxon>Ascidiacea</taxon>
        <taxon>Aplousobranchia</taxon>
        <taxon>Clavelinidae</taxon>
        <taxon>Clavelina</taxon>
    </lineage>
</organism>
<keyword evidence="2" id="KW-0560">Oxidoreductase</keyword>
<dbReference type="PANTHER" id="PTHR24291">
    <property type="entry name" value="CYTOCHROME P450 FAMILY 4"/>
    <property type="match status" value="1"/>
</dbReference>
<protein>
    <recommendedName>
        <fullName evidence="5">Cytochrome P450</fullName>
    </recommendedName>
</protein>
<sequence>MILLIALLLTVGVVLMTYLVRPLLTTLRWRKEGKIKMKGIGLEPHWLLGSLHLVQVTEESFNFMESLLPLYPKIGQLWMGPFVWYLTLTHPHVLKPILATAEPKDELGYGFLRPWIGDGLLVSKGKKWHRNRHLLTRAFHFDILRGYTEIFNSCATTMLDKWVTMPQSAPVEMFKHVSLMTLDNMLLCTMSCTTNCQTDSKENRYIKAVFDLGEIVMNRMFNPLIHNDFVFYLTPMGRRFKGHCEYVHAFDEKIIQERKVLIKSSLESLTNDSKMHGEDSGNVELYKKATGKNLDFLDILLLTKDEDGKGLSDREIRDEVDTFLFEGHDTTASGISWAFYCLATYPDYQEKCREEVRRILGDKEFISWDDVAKLSYLTMFIKEVLRLHPPVFTIARKLSRPLTFPRGFGKDQTCFDKQAPTGSSQTFNVGTALNIPIYMLHRNPTVWENPKVFEPLRFSAENSKDRSAHAYLPFSAGPRNCIGKNFAMTEMKVTLCKALQRFRFYIDRECPKPEIHPTVVLKARHGIFVKMDPL</sequence>
<evidence type="ECO:0000256" key="1">
    <source>
        <dbReference type="ARBA" id="ARBA00010617"/>
    </source>
</evidence>
<dbReference type="InterPro" id="IPR036396">
    <property type="entry name" value="Cyt_P450_sf"/>
</dbReference>
<dbReference type="PANTHER" id="PTHR24291:SF201">
    <property type="entry name" value="CYTOCHROME P450, FAMILY 4, SUBFAMILY B, POLYPEPTIDE 7"/>
    <property type="match status" value="1"/>
</dbReference>
<dbReference type="Gene3D" id="1.10.630.10">
    <property type="entry name" value="Cytochrome P450"/>
    <property type="match status" value="1"/>
</dbReference>
<dbReference type="EMBL" id="CAWYQH010000024">
    <property type="protein sequence ID" value="CAK8675662.1"/>
    <property type="molecule type" value="Genomic_DNA"/>
</dbReference>
<name>A0ABP0FBF5_CLALP</name>
<dbReference type="InterPro" id="IPR017972">
    <property type="entry name" value="Cyt_P450_CS"/>
</dbReference>
<dbReference type="SUPFAM" id="SSF48264">
    <property type="entry name" value="Cytochrome P450"/>
    <property type="match status" value="1"/>
</dbReference>
<dbReference type="InterPro" id="IPR001128">
    <property type="entry name" value="Cyt_P450"/>
</dbReference>
<evidence type="ECO:0000313" key="3">
    <source>
        <dbReference type="EMBL" id="CAK8675662.1"/>
    </source>
</evidence>
<keyword evidence="2" id="KW-0408">Iron</keyword>
<keyword evidence="2" id="KW-0479">Metal-binding</keyword>
<dbReference type="InterPro" id="IPR002401">
    <property type="entry name" value="Cyt_P450_E_grp-I"/>
</dbReference>
<dbReference type="CDD" id="cd20659">
    <property type="entry name" value="CYP4B_4F-like"/>
    <property type="match status" value="1"/>
</dbReference>
<dbReference type="PRINTS" id="PR00463">
    <property type="entry name" value="EP450I"/>
</dbReference>
<dbReference type="Proteomes" id="UP001642483">
    <property type="component" value="Unassembled WGS sequence"/>
</dbReference>
<dbReference type="InterPro" id="IPR050196">
    <property type="entry name" value="Cytochrome_P450_Monoox"/>
</dbReference>
<comment type="similarity">
    <text evidence="1 2">Belongs to the cytochrome P450 family.</text>
</comment>
<keyword evidence="2" id="KW-0349">Heme</keyword>
<dbReference type="PRINTS" id="PR00385">
    <property type="entry name" value="P450"/>
</dbReference>
<evidence type="ECO:0008006" key="5">
    <source>
        <dbReference type="Google" id="ProtNLM"/>
    </source>
</evidence>